<dbReference type="GO" id="GO:0006420">
    <property type="term" value="P:arginyl-tRNA aminoacylation"/>
    <property type="evidence" value="ECO:0007669"/>
    <property type="project" value="UniProtKB-UniRule"/>
</dbReference>
<dbReference type="InterPro" id="IPR035684">
    <property type="entry name" value="ArgRS_core"/>
</dbReference>
<protein>
    <recommendedName>
        <fullName evidence="8">Arginine--tRNA ligase</fullName>
        <ecNumber evidence="8">6.1.1.19</ecNumber>
    </recommendedName>
    <alternativeName>
        <fullName evidence="8">Arginyl-tRNA synthetase</fullName>
        <shortName evidence="8">ArgRS</shortName>
    </alternativeName>
</protein>
<comment type="similarity">
    <text evidence="1 8 9">Belongs to the class-I aminoacyl-tRNA synthetase family.</text>
</comment>
<feature type="domain" description="DALR anticodon binding" evidence="10">
    <location>
        <begin position="533"/>
        <end position="655"/>
    </location>
</feature>
<dbReference type="Pfam" id="PF00750">
    <property type="entry name" value="tRNA-synt_1d"/>
    <property type="match status" value="2"/>
</dbReference>
<dbReference type="InterPro" id="IPR008909">
    <property type="entry name" value="DALR_anticod-bd"/>
</dbReference>
<dbReference type="EC" id="6.1.1.19" evidence="8"/>
<keyword evidence="3 8" id="KW-0547">Nucleotide-binding</keyword>
<evidence type="ECO:0000256" key="7">
    <source>
        <dbReference type="ARBA" id="ARBA00049339"/>
    </source>
</evidence>
<name>A0A0G1J6A8_9BACT</name>
<dbReference type="PANTHER" id="PTHR11956:SF5">
    <property type="entry name" value="ARGININE--TRNA LIGASE, CYTOPLASMIC"/>
    <property type="match status" value="1"/>
</dbReference>
<evidence type="ECO:0000256" key="1">
    <source>
        <dbReference type="ARBA" id="ARBA00005594"/>
    </source>
</evidence>
<dbReference type="PRINTS" id="PR01038">
    <property type="entry name" value="TRNASYNTHARG"/>
</dbReference>
<dbReference type="SUPFAM" id="SSF55190">
    <property type="entry name" value="Arginyl-tRNA synthetase (ArgRS), N-terminal 'additional' domain"/>
    <property type="match status" value="1"/>
</dbReference>
<dbReference type="NCBIfam" id="TIGR00456">
    <property type="entry name" value="argS"/>
    <property type="match status" value="1"/>
</dbReference>
<dbReference type="InterPro" id="IPR009080">
    <property type="entry name" value="tRNAsynth_Ia_anticodon-bd"/>
</dbReference>
<dbReference type="Gene3D" id="3.30.1360.70">
    <property type="entry name" value="Arginyl tRNA synthetase N-terminal domain"/>
    <property type="match status" value="1"/>
</dbReference>
<evidence type="ECO:0000313" key="12">
    <source>
        <dbReference type="Proteomes" id="UP000034826"/>
    </source>
</evidence>
<comment type="subcellular location">
    <subcellularLocation>
        <location evidence="8">Cytoplasm</location>
    </subcellularLocation>
</comment>
<evidence type="ECO:0000256" key="5">
    <source>
        <dbReference type="ARBA" id="ARBA00022917"/>
    </source>
</evidence>
<sequence length="655" mass="74372">MIERMKAKEEIQSAPRYVLEELQVWAEQRIFNLTGVQRPISFQEVPSGIKGDYGIQLSSFTKGSQWNLKGLAEAISEGLKQAKNPFIREVHTAGPYFNFELDMPTFGVEVIRQVFEMGPKYGEESVGNNTVVVIDMSSPNIAKRMSYGHLRSTIIGDALTRIYRATGYEVLRDNHIGDWGTQFGNLIVAIKRWGNEKELLSSKDPIGVLQDLYVRFHSEMEKEKTSKREELKEIVEKEGIEAVPNLQKAIEGVSQEIMARKKISQEQLDMSKVVEDALDRVVTSRLEEEGREWFKKLEKGDPEARRFWKICVDLSMKEFERIYRILGVEFEYTLGESFYEGMLVDTIQEVRQSGKATVSDGALVVDMTDKKLGVAIVQKSDGASVYMTRDLATAKYREKELSAGEVIYVVGEDQKFYFQQLFEILRRLGHPVGERSKHVYFGMVTLPEGRMSTRKGRVILLKDVIAEGLKRVRKILKTKNPDVYSSRKLREIITRQIAIGALKWNDLAYDPKRSIIFDWDKALNLEGYSAPFVQYATVRANSILRTAGVKIGDLKIDTSTADSNIYCKPAERSIIKKLAAYPKIILEALNTNNPSQIATYAYELAKLFNSFYTIVPVLSAKNEEIRVSRVMLVAATSQTISNALNLLGIEVPERM</sequence>
<dbReference type="GO" id="GO:0005737">
    <property type="term" value="C:cytoplasm"/>
    <property type="evidence" value="ECO:0007669"/>
    <property type="project" value="UniProtKB-SubCell"/>
</dbReference>
<gene>
    <name evidence="8" type="primary">argS</name>
    <name evidence="11" type="ORF">UW60_C0012G0042</name>
</gene>
<organism evidence="11 12">
    <name type="scientific">Candidatus Woesebacteria bacterium GW2011_GWA2_44_33</name>
    <dbReference type="NCBI Taxonomy" id="1618564"/>
    <lineage>
        <taxon>Bacteria</taxon>
        <taxon>Candidatus Woeseibacteriota</taxon>
    </lineage>
</organism>
<dbReference type="Gene3D" id="1.10.730.10">
    <property type="entry name" value="Isoleucyl-tRNA Synthetase, Domain 1"/>
    <property type="match status" value="1"/>
</dbReference>
<dbReference type="InterPro" id="IPR036695">
    <property type="entry name" value="Arg-tRNA-synth_N_sf"/>
</dbReference>
<dbReference type="InterPro" id="IPR001278">
    <property type="entry name" value="Arg-tRNA-ligase"/>
</dbReference>
<keyword evidence="2 8" id="KW-0436">Ligase</keyword>
<evidence type="ECO:0000256" key="9">
    <source>
        <dbReference type="RuleBase" id="RU363038"/>
    </source>
</evidence>
<comment type="subunit">
    <text evidence="8">Monomer.</text>
</comment>
<evidence type="ECO:0000256" key="8">
    <source>
        <dbReference type="HAMAP-Rule" id="MF_00123"/>
    </source>
</evidence>
<dbReference type="SMART" id="SM00836">
    <property type="entry name" value="DALR_1"/>
    <property type="match status" value="1"/>
</dbReference>
<dbReference type="SUPFAM" id="SSF47323">
    <property type="entry name" value="Anticodon-binding domain of a subclass of class I aminoacyl-tRNA synthetases"/>
    <property type="match status" value="1"/>
</dbReference>
<dbReference type="Proteomes" id="UP000034826">
    <property type="component" value="Unassembled WGS sequence"/>
</dbReference>
<accession>A0A0G1J6A8</accession>
<comment type="caution">
    <text evidence="11">The sequence shown here is derived from an EMBL/GenBank/DDBJ whole genome shotgun (WGS) entry which is preliminary data.</text>
</comment>
<comment type="caution">
    <text evidence="8">Lacks conserved residue(s) required for the propagation of feature annotation.</text>
</comment>
<dbReference type="EMBL" id="LCIY01000012">
    <property type="protein sequence ID" value="KKT67156.1"/>
    <property type="molecule type" value="Genomic_DNA"/>
</dbReference>
<keyword evidence="4 8" id="KW-0067">ATP-binding</keyword>
<dbReference type="GO" id="GO:0005524">
    <property type="term" value="F:ATP binding"/>
    <property type="evidence" value="ECO:0007669"/>
    <property type="project" value="UniProtKB-UniRule"/>
</dbReference>
<evidence type="ECO:0000256" key="4">
    <source>
        <dbReference type="ARBA" id="ARBA00022840"/>
    </source>
</evidence>
<dbReference type="PATRIC" id="fig|1618564.3.peg.415"/>
<evidence type="ECO:0000256" key="3">
    <source>
        <dbReference type="ARBA" id="ARBA00022741"/>
    </source>
</evidence>
<keyword evidence="6 8" id="KW-0030">Aminoacyl-tRNA synthetase</keyword>
<evidence type="ECO:0000256" key="2">
    <source>
        <dbReference type="ARBA" id="ARBA00022598"/>
    </source>
</evidence>
<proteinExistence type="inferred from homology"/>
<keyword evidence="8" id="KW-0963">Cytoplasm</keyword>
<dbReference type="SUPFAM" id="SSF52374">
    <property type="entry name" value="Nucleotidylyl transferase"/>
    <property type="match status" value="1"/>
</dbReference>
<dbReference type="AlphaFoldDB" id="A0A0G1J6A8"/>
<evidence type="ECO:0000256" key="6">
    <source>
        <dbReference type="ARBA" id="ARBA00023146"/>
    </source>
</evidence>
<reference evidence="11 12" key="1">
    <citation type="journal article" date="2015" name="Nature">
        <title>rRNA introns, odd ribosomes, and small enigmatic genomes across a large radiation of phyla.</title>
        <authorList>
            <person name="Brown C.T."/>
            <person name="Hug L.A."/>
            <person name="Thomas B.C."/>
            <person name="Sharon I."/>
            <person name="Castelle C.J."/>
            <person name="Singh A."/>
            <person name="Wilkins M.J."/>
            <person name="Williams K.H."/>
            <person name="Banfield J.F."/>
        </authorList>
    </citation>
    <scope>NUCLEOTIDE SEQUENCE [LARGE SCALE GENOMIC DNA]</scope>
</reference>
<dbReference type="Gene3D" id="3.40.50.620">
    <property type="entry name" value="HUPs"/>
    <property type="match status" value="1"/>
</dbReference>
<evidence type="ECO:0000259" key="10">
    <source>
        <dbReference type="SMART" id="SM00836"/>
    </source>
</evidence>
<dbReference type="Pfam" id="PF05746">
    <property type="entry name" value="DALR_1"/>
    <property type="match status" value="1"/>
</dbReference>
<dbReference type="PANTHER" id="PTHR11956">
    <property type="entry name" value="ARGINYL-TRNA SYNTHETASE"/>
    <property type="match status" value="1"/>
</dbReference>
<dbReference type="InterPro" id="IPR014729">
    <property type="entry name" value="Rossmann-like_a/b/a_fold"/>
</dbReference>
<keyword evidence="5 8" id="KW-0648">Protein biosynthesis</keyword>
<dbReference type="CDD" id="cd07956">
    <property type="entry name" value="Anticodon_Ia_Arg"/>
    <property type="match status" value="1"/>
</dbReference>
<comment type="catalytic activity">
    <reaction evidence="7 8">
        <text>tRNA(Arg) + L-arginine + ATP = L-arginyl-tRNA(Arg) + AMP + diphosphate</text>
        <dbReference type="Rhea" id="RHEA:20301"/>
        <dbReference type="Rhea" id="RHEA-COMP:9658"/>
        <dbReference type="Rhea" id="RHEA-COMP:9673"/>
        <dbReference type="ChEBI" id="CHEBI:30616"/>
        <dbReference type="ChEBI" id="CHEBI:32682"/>
        <dbReference type="ChEBI" id="CHEBI:33019"/>
        <dbReference type="ChEBI" id="CHEBI:78442"/>
        <dbReference type="ChEBI" id="CHEBI:78513"/>
        <dbReference type="ChEBI" id="CHEBI:456215"/>
        <dbReference type="EC" id="6.1.1.19"/>
    </reaction>
</comment>
<evidence type="ECO:0000313" key="11">
    <source>
        <dbReference type="EMBL" id="KKT67156.1"/>
    </source>
</evidence>
<dbReference type="GO" id="GO:0004814">
    <property type="term" value="F:arginine-tRNA ligase activity"/>
    <property type="evidence" value="ECO:0007669"/>
    <property type="project" value="UniProtKB-UniRule"/>
</dbReference>
<dbReference type="HAMAP" id="MF_00123">
    <property type="entry name" value="Arg_tRNA_synth"/>
    <property type="match status" value="1"/>
</dbReference>